<proteinExistence type="predicted"/>
<keyword evidence="1" id="KW-0812">Transmembrane</keyword>
<feature type="transmembrane region" description="Helical" evidence="1">
    <location>
        <begin position="146"/>
        <end position="167"/>
    </location>
</feature>
<feature type="transmembrane region" description="Helical" evidence="1">
    <location>
        <begin position="188"/>
        <end position="213"/>
    </location>
</feature>
<accession>A0ABV1HUA4</accession>
<keyword evidence="1" id="KW-1133">Transmembrane helix</keyword>
<feature type="transmembrane region" description="Helical" evidence="1">
    <location>
        <begin position="332"/>
        <end position="357"/>
    </location>
</feature>
<sequence length="701" mass="79697">MLLLNGFFIYNKQIKGNDIGFISANAKISLNNDIAKYNNNNDKIKFVHNKLKALEKDDVTHYADDSYSERTLLDNAENQLKIVSDYKAYINKIIEKSDNITGVSIFEDSSSFSYKNAVKTAEDYKPLSNIETAYSNSEGVNMATDFMLTDLIVILLLCIVCDALIGSERNININSLQRTCRYGRNKSAISKMVVGFITTAVICLMFYGVNYIIAGYTYRFGDLFRPIQSVDSFSNCTLRINVLQYLMLHFITKVLVMYLIYTIVNVLSMVGKSKTISYIAFLCILIVSYCLNLFIGDNTSLMCFKYINLISFVDTKNVISHYRNINIFGEPINYVTCFWIVLLVLLLGLVALNILIYSRKKITAYNKSNNSFLSKLKISRGSTNVIVHELYKTFLSNKVGIIILVVLLTQLYITISSPIVLSNDEKYQKYYFSYYAGDFNSNTKSKIENQIKKYEDNKKLMDKCMSDYDNGLITKEKYEDLFSTYSTIDEDYSNFKKYVIPYYDYLINQSKADKSVSVVNYNGYCALLGLEGNLSNTYCLALYVLMVICIIPIFTVEYERKSIHLLSSTKLGFKSLVFKKIVCSCIVTALLNLLIYVPYFIRIITSYGINELGAAACSIEELSNISDGLSILNVIIITFAIRLLVSLVITVIISGISLFTKNTIISIIITTLVFVVPLLLPINDINILNNFSFYHLQNFNF</sequence>
<feature type="transmembrane region" description="Helical" evidence="1">
    <location>
        <begin position="399"/>
        <end position="421"/>
    </location>
</feature>
<evidence type="ECO:0000313" key="2">
    <source>
        <dbReference type="EMBL" id="MEQ2565894.1"/>
    </source>
</evidence>
<dbReference type="EMBL" id="JBBMFI010000021">
    <property type="protein sequence ID" value="MEQ2565894.1"/>
    <property type="molecule type" value="Genomic_DNA"/>
</dbReference>
<feature type="transmembrane region" description="Helical" evidence="1">
    <location>
        <begin position="663"/>
        <end position="682"/>
    </location>
</feature>
<name>A0ABV1HUA4_9FIRM</name>
<organism evidence="2 3">
    <name type="scientific">Ruminococcoides intestinihominis</name>
    <dbReference type="NCBI Taxonomy" id="3133161"/>
    <lineage>
        <taxon>Bacteria</taxon>
        <taxon>Bacillati</taxon>
        <taxon>Bacillota</taxon>
        <taxon>Clostridia</taxon>
        <taxon>Eubacteriales</taxon>
        <taxon>Oscillospiraceae</taxon>
        <taxon>Ruminococcoides</taxon>
    </lineage>
</organism>
<keyword evidence="1" id="KW-0472">Membrane</keyword>
<feature type="transmembrane region" description="Helical" evidence="1">
    <location>
        <begin position="577"/>
        <end position="601"/>
    </location>
</feature>
<feature type="transmembrane region" description="Helical" evidence="1">
    <location>
        <begin position="276"/>
        <end position="295"/>
    </location>
</feature>
<feature type="transmembrane region" description="Helical" evidence="1">
    <location>
        <begin position="242"/>
        <end position="264"/>
    </location>
</feature>
<feature type="transmembrane region" description="Helical" evidence="1">
    <location>
        <begin position="631"/>
        <end position="656"/>
    </location>
</feature>
<evidence type="ECO:0000313" key="3">
    <source>
        <dbReference type="Proteomes" id="UP001478133"/>
    </source>
</evidence>
<protein>
    <recommendedName>
        <fullName evidence="4">ABC transporter permease</fullName>
    </recommendedName>
</protein>
<keyword evidence="3" id="KW-1185">Reference proteome</keyword>
<dbReference type="Proteomes" id="UP001478133">
    <property type="component" value="Unassembled WGS sequence"/>
</dbReference>
<reference evidence="2 3" key="1">
    <citation type="submission" date="2024-03" db="EMBL/GenBank/DDBJ databases">
        <title>Human intestinal bacterial collection.</title>
        <authorList>
            <person name="Pauvert C."/>
            <person name="Hitch T.C.A."/>
            <person name="Clavel T."/>
        </authorList>
    </citation>
    <scope>NUCLEOTIDE SEQUENCE [LARGE SCALE GENOMIC DNA]</scope>
    <source>
        <strain evidence="2 3">CLA-AP-H18</strain>
    </source>
</reference>
<comment type="caution">
    <text evidence="2">The sequence shown here is derived from an EMBL/GenBank/DDBJ whole genome shotgun (WGS) entry which is preliminary data.</text>
</comment>
<evidence type="ECO:0008006" key="4">
    <source>
        <dbReference type="Google" id="ProtNLM"/>
    </source>
</evidence>
<dbReference type="PANTHER" id="PTHR37305">
    <property type="entry name" value="INTEGRAL MEMBRANE PROTEIN-RELATED"/>
    <property type="match status" value="1"/>
</dbReference>
<feature type="transmembrane region" description="Helical" evidence="1">
    <location>
        <begin position="540"/>
        <end position="556"/>
    </location>
</feature>
<gene>
    <name evidence="2" type="ORF">ABFO16_06540</name>
</gene>
<dbReference type="RefSeq" id="WP_367286485.1">
    <property type="nucleotide sequence ID" value="NZ_JBBMEY010000022.1"/>
</dbReference>
<evidence type="ECO:0000256" key="1">
    <source>
        <dbReference type="SAM" id="Phobius"/>
    </source>
</evidence>
<dbReference type="PANTHER" id="PTHR37305:SF1">
    <property type="entry name" value="MEMBRANE PROTEIN"/>
    <property type="match status" value="1"/>
</dbReference>